<accession>A0A9P6VY05</accession>
<dbReference type="EMBL" id="PUHQ01000069">
    <property type="protein sequence ID" value="KAG0658228.1"/>
    <property type="molecule type" value="Genomic_DNA"/>
</dbReference>
<sequence length="371" mass="41447">MRPRGMCDKLVWTSRVPAASTRVGREPLHAQLPAALENVRISTQQTRLLASSTKATPAPVDDSPTTQLHLAPYDRRSKGQLPALRHTLDIAMLDLRQRGSDRPVLLQRRTSKTRQPLSFVEKRLPRADEQADTVPALAQTWPAHKIVCGKRGAHPFRLPAFSRREADQAWRRYCQPATEDLQAQLQRDLRTICEIGTGKDVKESLDDLVAKANRPNAQLSLHDLDIILAVRAMSGSWYCTLPANSPHPPYLETFATTYDSLTGGNRGSSSDPSHEMRHSQLCHRLLAHTVLYLRVDTIMQNLKTAQKKTPALIPDEARLLKQNYDALLEFASSARKEAPEWEVGQKLEANLQKYLADLGEADLTKALTGSP</sequence>
<gene>
    <name evidence="1" type="ORF">C6P46_005887</name>
</gene>
<dbReference type="Proteomes" id="UP000777482">
    <property type="component" value="Unassembled WGS sequence"/>
</dbReference>
<evidence type="ECO:0000313" key="1">
    <source>
        <dbReference type="EMBL" id="KAG0658228.1"/>
    </source>
</evidence>
<keyword evidence="2" id="KW-1185">Reference proteome</keyword>
<proteinExistence type="predicted"/>
<name>A0A9P6VY05_RHOMI</name>
<protein>
    <submittedName>
        <fullName evidence="1">Uncharacterized protein</fullName>
    </submittedName>
</protein>
<comment type="caution">
    <text evidence="1">The sequence shown here is derived from an EMBL/GenBank/DDBJ whole genome shotgun (WGS) entry which is preliminary data.</text>
</comment>
<reference evidence="1 2" key="1">
    <citation type="submission" date="2020-11" db="EMBL/GenBank/DDBJ databases">
        <title>Kefir isolates.</title>
        <authorList>
            <person name="Marcisauskas S."/>
            <person name="Kim Y."/>
            <person name="Blasche S."/>
        </authorList>
    </citation>
    <scope>NUCLEOTIDE SEQUENCE [LARGE SCALE GENOMIC DNA]</scope>
    <source>
        <strain evidence="1 2">KR</strain>
    </source>
</reference>
<organism evidence="1 2">
    <name type="scientific">Rhodotorula mucilaginosa</name>
    <name type="common">Yeast</name>
    <name type="synonym">Rhodotorula rubra</name>
    <dbReference type="NCBI Taxonomy" id="5537"/>
    <lineage>
        <taxon>Eukaryota</taxon>
        <taxon>Fungi</taxon>
        <taxon>Dikarya</taxon>
        <taxon>Basidiomycota</taxon>
        <taxon>Pucciniomycotina</taxon>
        <taxon>Microbotryomycetes</taxon>
        <taxon>Sporidiobolales</taxon>
        <taxon>Sporidiobolaceae</taxon>
        <taxon>Rhodotorula</taxon>
    </lineage>
</organism>
<dbReference type="AlphaFoldDB" id="A0A9P6VY05"/>
<dbReference type="OrthoDB" id="2526465at2759"/>
<evidence type="ECO:0000313" key="2">
    <source>
        <dbReference type="Proteomes" id="UP000777482"/>
    </source>
</evidence>